<dbReference type="OrthoDB" id="654211at2759"/>
<sequence length="233" mass="26727">MNLQQLNSSLTKTQIEEHTFLDKKRKRTVIRTDPTKTVECSFCGKKVGKHYHRTHLRIHSANSHYYCDFCGYKTTDDTNRNKHERAHVTGKPFQCKNCYQQFITPRSIRHHLLRVHHIPTSLLPSVDALLREVLEENDNAIKTLTGGLPLLFKYDPYKMSVFNGNSCSATPPPPPPVPPANVTVDYNANFLFDTSSNMESSPSCYYNQSFDTIYQNSLPPFSFDHEFSVHSLS</sequence>
<comment type="caution">
    <text evidence="9">The sequence shown here is derived from an EMBL/GenBank/DDBJ whole genome shotgun (WGS) entry which is preliminary data.</text>
</comment>
<keyword evidence="3" id="KW-0677">Repeat</keyword>
<gene>
    <name evidence="9" type="ORF">DGYR_LOCUS10183</name>
</gene>
<evidence type="ECO:0000256" key="2">
    <source>
        <dbReference type="ARBA" id="ARBA00022723"/>
    </source>
</evidence>
<keyword evidence="10" id="KW-1185">Reference proteome</keyword>
<reference evidence="9 10" key="1">
    <citation type="submission" date="2020-08" db="EMBL/GenBank/DDBJ databases">
        <authorList>
            <person name="Hejnol A."/>
        </authorList>
    </citation>
    <scope>NUCLEOTIDE SEQUENCE [LARGE SCALE GENOMIC DNA]</scope>
</reference>
<name>A0A7I8W1D0_9ANNE</name>
<dbReference type="GO" id="GO:0008270">
    <property type="term" value="F:zinc ion binding"/>
    <property type="evidence" value="ECO:0007669"/>
    <property type="project" value="UniProtKB-KW"/>
</dbReference>
<dbReference type="Gene3D" id="3.30.160.60">
    <property type="entry name" value="Classic Zinc Finger"/>
    <property type="match status" value="1"/>
</dbReference>
<evidence type="ECO:0000256" key="7">
    <source>
        <dbReference type="PROSITE-ProRule" id="PRU00042"/>
    </source>
</evidence>
<comment type="subcellular location">
    <subcellularLocation>
        <location evidence="1">Nucleus</location>
    </subcellularLocation>
</comment>
<organism evidence="9 10">
    <name type="scientific">Dimorphilus gyrociliatus</name>
    <dbReference type="NCBI Taxonomy" id="2664684"/>
    <lineage>
        <taxon>Eukaryota</taxon>
        <taxon>Metazoa</taxon>
        <taxon>Spiralia</taxon>
        <taxon>Lophotrochozoa</taxon>
        <taxon>Annelida</taxon>
        <taxon>Polychaeta</taxon>
        <taxon>Polychaeta incertae sedis</taxon>
        <taxon>Dinophilidae</taxon>
        <taxon>Dimorphilus</taxon>
    </lineage>
</organism>
<keyword evidence="2" id="KW-0479">Metal-binding</keyword>
<evidence type="ECO:0000256" key="3">
    <source>
        <dbReference type="ARBA" id="ARBA00022737"/>
    </source>
</evidence>
<dbReference type="PROSITE" id="PS50157">
    <property type="entry name" value="ZINC_FINGER_C2H2_2"/>
    <property type="match status" value="1"/>
</dbReference>
<keyword evidence="4 7" id="KW-0863">Zinc-finger</keyword>
<proteinExistence type="predicted"/>
<protein>
    <submittedName>
        <fullName evidence="9">DgyrCDS10801</fullName>
    </submittedName>
</protein>
<evidence type="ECO:0000256" key="5">
    <source>
        <dbReference type="ARBA" id="ARBA00022833"/>
    </source>
</evidence>
<keyword evidence="6" id="KW-0539">Nucleus</keyword>
<keyword evidence="5" id="KW-0862">Zinc</keyword>
<dbReference type="InterPro" id="IPR036236">
    <property type="entry name" value="Znf_C2H2_sf"/>
</dbReference>
<dbReference type="Proteomes" id="UP000549394">
    <property type="component" value="Unassembled WGS sequence"/>
</dbReference>
<dbReference type="EMBL" id="CAJFCJ010000017">
    <property type="protein sequence ID" value="CAD5122364.1"/>
    <property type="molecule type" value="Genomic_DNA"/>
</dbReference>
<evidence type="ECO:0000313" key="9">
    <source>
        <dbReference type="EMBL" id="CAD5122364.1"/>
    </source>
</evidence>
<dbReference type="InterPro" id="IPR013087">
    <property type="entry name" value="Znf_C2H2_type"/>
</dbReference>
<accession>A0A7I8W1D0</accession>
<dbReference type="SUPFAM" id="SSF57667">
    <property type="entry name" value="beta-beta-alpha zinc fingers"/>
    <property type="match status" value="1"/>
</dbReference>
<feature type="domain" description="C2H2-type" evidence="8">
    <location>
        <begin position="65"/>
        <end position="92"/>
    </location>
</feature>
<dbReference type="AlphaFoldDB" id="A0A7I8W1D0"/>
<dbReference type="PANTHER" id="PTHR24394:SF29">
    <property type="entry name" value="MYONEURIN"/>
    <property type="match status" value="1"/>
</dbReference>
<evidence type="ECO:0000256" key="4">
    <source>
        <dbReference type="ARBA" id="ARBA00022771"/>
    </source>
</evidence>
<dbReference type="GO" id="GO:0000981">
    <property type="term" value="F:DNA-binding transcription factor activity, RNA polymerase II-specific"/>
    <property type="evidence" value="ECO:0007669"/>
    <property type="project" value="TreeGrafter"/>
</dbReference>
<dbReference type="SMART" id="SM00355">
    <property type="entry name" value="ZnF_C2H2"/>
    <property type="match status" value="3"/>
</dbReference>
<evidence type="ECO:0000313" key="10">
    <source>
        <dbReference type="Proteomes" id="UP000549394"/>
    </source>
</evidence>
<dbReference type="PANTHER" id="PTHR24394">
    <property type="entry name" value="ZINC FINGER PROTEIN"/>
    <property type="match status" value="1"/>
</dbReference>
<dbReference type="GO" id="GO:0005634">
    <property type="term" value="C:nucleus"/>
    <property type="evidence" value="ECO:0007669"/>
    <property type="project" value="UniProtKB-SubCell"/>
</dbReference>
<evidence type="ECO:0000256" key="6">
    <source>
        <dbReference type="ARBA" id="ARBA00023242"/>
    </source>
</evidence>
<evidence type="ECO:0000259" key="8">
    <source>
        <dbReference type="PROSITE" id="PS50157"/>
    </source>
</evidence>
<evidence type="ECO:0000256" key="1">
    <source>
        <dbReference type="ARBA" id="ARBA00004123"/>
    </source>
</evidence>